<proteinExistence type="predicted"/>
<evidence type="ECO:0000313" key="3">
    <source>
        <dbReference type="Proteomes" id="UP000826656"/>
    </source>
</evidence>
<feature type="region of interest" description="Disordered" evidence="1">
    <location>
        <begin position="24"/>
        <end position="43"/>
    </location>
</feature>
<feature type="compositionally biased region" description="Low complexity" evidence="1">
    <location>
        <begin position="30"/>
        <end position="43"/>
    </location>
</feature>
<keyword evidence="3" id="KW-1185">Reference proteome</keyword>
<name>A0ABQ7WP50_SOLTU</name>
<evidence type="ECO:0000313" key="2">
    <source>
        <dbReference type="EMBL" id="KAH0782517.1"/>
    </source>
</evidence>
<dbReference type="EMBL" id="JAIVGD010000001">
    <property type="protein sequence ID" value="KAH0782517.1"/>
    <property type="molecule type" value="Genomic_DNA"/>
</dbReference>
<gene>
    <name evidence="2" type="ORF">KY290_002115</name>
</gene>
<accession>A0ABQ7WP50</accession>
<evidence type="ECO:0000256" key="1">
    <source>
        <dbReference type="SAM" id="MobiDB-lite"/>
    </source>
</evidence>
<dbReference type="Proteomes" id="UP000826656">
    <property type="component" value="Unassembled WGS sequence"/>
</dbReference>
<dbReference type="PANTHER" id="PTHR34222">
    <property type="entry name" value="GAG_PRE-INTEGRS DOMAIN-CONTAINING PROTEIN"/>
    <property type="match status" value="1"/>
</dbReference>
<sequence length="363" mass="40736">MSMNATSLNASVVPNKGNISRNFRTNYARGNNNSGGNNNFSGNNFYQDSSSGRNALICELCKRPGHTRDRCYKIHCYPSSNNKAPNYNNQPYRQSNQKFKGNEVIANVHGGPADAMSINFANGCSNANITNEQYGQIMDLIQHFQNENIEENSNTNTSNANANSMNFAVKRPRVIGNFKDGLYFLCAKCLKTPDSVTVGPICCCLSNNSHIDFPVTVRSDNFVATKPFHETTCKISTDDISSQVFPSSLICTSTASNENLLFDNKSRVTAKDSVDLLWHNRLGYVPFVKTRTISTLPANFSPKQPFLCTICPMARQERLSFKQSSSQTNTKFELFHVDLWGPYHEPTYDNYKYFITLVNDYIQ</sequence>
<protein>
    <submittedName>
        <fullName evidence="2">Uncharacterized protein</fullName>
    </submittedName>
</protein>
<dbReference type="PANTHER" id="PTHR34222:SF99">
    <property type="entry name" value="PROTEIN, PUTATIVE-RELATED"/>
    <property type="match status" value="1"/>
</dbReference>
<reference evidence="2 3" key="1">
    <citation type="journal article" date="2021" name="bioRxiv">
        <title>Chromosome-scale and haplotype-resolved genome assembly of a tetraploid potato cultivar.</title>
        <authorList>
            <person name="Sun H."/>
            <person name="Jiao W.-B."/>
            <person name="Krause K."/>
            <person name="Campoy J.A."/>
            <person name="Goel M."/>
            <person name="Folz-Donahue K."/>
            <person name="Kukat C."/>
            <person name="Huettel B."/>
            <person name="Schneeberger K."/>
        </authorList>
    </citation>
    <scope>NUCLEOTIDE SEQUENCE [LARGE SCALE GENOMIC DNA]</scope>
    <source>
        <strain evidence="2">SolTubOtavaFocal</strain>
        <tissue evidence="2">Leaves</tissue>
    </source>
</reference>
<organism evidence="2 3">
    <name type="scientific">Solanum tuberosum</name>
    <name type="common">Potato</name>
    <dbReference type="NCBI Taxonomy" id="4113"/>
    <lineage>
        <taxon>Eukaryota</taxon>
        <taxon>Viridiplantae</taxon>
        <taxon>Streptophyta</taxon>
        <taxon>Embryophyta</taxon>
        <taxon>Tracheophyta</taxon>
        <taxon>Spermatophyta</taxon>
        <taxon>Magnoliopsida</taxon>
        <taxon>eudicotyledons</taxon>
        <taxon>Gunneridae</taxon>
        <taxon>Pentapetalae</taxon>
        <taxon>asterids</taxon>
        <taxon>lamiids</taxon>
        <taxon>Solanales</taxon>
        <taxon>Solanaceae</taxon>
        <taxon>Solanoideae</taxon>
        <taxon>Solaneae</taxon>
        <taxon>Solanum</taxon>
    </lineage>
</organism>
<comment type="caution">
    <text evidence="2">The sequence shown here is derived from an EMBL/GenBank/DDBJ whole genome shotgun (WGS) entry which is preliminary data.</text>
</comment>